<feature type="chain" id="PRO_5044770214" evidence="2">
    <location>
        <begin position="21"/>
        <end position="92"/>
    </location>
</feature>
<evidence type="ECO:0000256" key="2">
    <source>
        <dbReference type="SAM" id="SignalP"/>
    </source>
</evidence>
<gene>
    <name evidence="3" type="ORF">BaRGS_00021548</name>
</gene>
<reference evidence="3 4" key="1">
    <citation type="journal article" date="2023" name="Sci. Data">
        <title>Genome assembly of the Korean intertidal mud-creeper Batillaria attramentaria.</title>
        <authorList>
            <person name="Patra A.K."/>
            <person name="Ho P.T."/>
            <person name="Jun S."/>
            <person name="Lee S.J."/>
            <person name="Kim Y."/>
            <person name="Won Y.J."/>
        </authorList>
    </citation>
    <scope>NUCLEOTIDE SEQUENCE [LARGE SCALE GENOMIC DNA]</scope>
    <source>
        <strain evidence="3">Wonlab-2016</strain>
    </source>
</reference>
<accession>A0ABD0KIY4</accession>
<comment type="caution">
    <text evidence="3">The sequence shown here is derived from an EMBL/GenBank/DDBJ whole genome shotgun (WGS) entry which is preliminary data.</text>
</comment>
<evidence type="ECO:0000313" key="4">
    <source>
        <dbReference type="Proteomes" id="UP001519460"/>
    </source>
</evidence>
<protein>
    <submittedName>
        <fullName evidence="3">Uncharacterized protein</fullName>
    </submittedName>
</protein>
<dbReference type="EMBL" id="JACVVK020000168">
    <property type="protein sequence ID" value="KAK7487196.1"/>
    <property type="molecule type" value="Genomic_DNA"/>
</dbReference>
<keyword evidence="2" id="KW-0732">Signal</keyword>
<sequence length="92" mass="10233">MVTKFALCAVVMLSISLSTADRGAHETLATLSGVPWKRSLAGRPDVQPSRLTQPLRVSGPWKRSPAWPDEARKLHFGWEDGGDHFPPKKRDQ</sequence>
<keyword evidence="4" id="KW-1185">Reference proteome</keyword>
<name>A0ABD0KIY4_9CAEN</name>
<evidence type="ECO:0000256" key="1">
    <source>
        <dbReference type="SAM" id="MobiDB-lite"/>
    </source>
</evidence>
<organism evidence="3 4">
    <name type="scientific">Batillaria attramentaria</name>
    <dbReference type="NCBI Taxonomy" id="370345"/>
    <lineage>
        <taxon>Eukaryota</taxon>
        <taxon>Metazoa</taxon>
        <taxon>Spiralia</taxon>
        <taxon>Lophotrochozoa</taxon>
        <taxon>Mollusca</taxon>
        <taxon>Gastropoda</taxon>
        <taxon>Caenogastropoda</taxon>
        <taxon>Sorbeoconcha</taxon>
        <taxon>Cerithioidea</taxon>
        <taxon>Batillariidae</taxon>
        <taxon>Batillaria</taxon>
    </lineage>
</organism>
<feature type="signal peptide" evidence="2">
    <location>
        <begin position="1"/>
        <end position="20"/>
    </location>
</feature>
<dbReference type="Proteomes" id="UP001519460">
    <property type="component" value="Unassembled WGS sequence"/>
</dbReference>
<evidence type="ECO:0000313" key="3">
    <source>
        <dbReference type="EMBL" id="KAK7487196.1"/>
    </source>
</evidence>
<proteinExistence type="predicted"/>
<feature type="region of interest" description="Disordered" evidence="1">
    <location>
        <begin position="42"/>
        <end position="65"/>
    </location>
</feature>
<dbReference type="AlphaFoldDB" id="A0ABD0KIY4"/>